<dbReference type="GO" id="GO:0006265">
    <property type="term" value="P:DNA topological change"/>
    <property type="evidence" value="ECO:0007669"/>
    <property type="project" value="InterPro"/>
</dbReference>
<dbReference type="PANTHER" id="PTHR10290:SF23">
    <property type="entry name" value="DNA TOPOISOMERASE 1 BETA"/>
    <property type="match status" value="1"/>
</dbReference>
<dbReference type="InterPro" id="IPR013499">
    <property type="entry name" value="TopoI_euk"/>
</dbReference>
<protein>
    <recommendedName>
        <fullName evidence="2">DNA topoisomerase I eukaryotic-type domain-containing protein</fullName>
    </recommendedName>
</protein>
<dbReference type="InterPro" id="IPR011010">
    <property type="entry name" value="DNA_brk_join_enz"/>
</dbReference>
<evidence type="ECO:0000259" key="2">
    <source>
        <dbReference type="SMART" id="SM00435"/>
    </source>
</evidence>
<dbReference type="GO" id="GO:0005694">
    <property type="term" value="C:chromosome"/>
    <property type="evidence" value="ECO:0007669"/>
    <property type="project" value="InterPro"/>
</dbReference>
<reference evidence="3" key="1">
    <citation type="journal article" date="2021" name="Front. Plant Sci.">
        <title>Chromosome-Scale Genome Assembly for Chinese Sour Jujube and Insights Into Its Genome Evolution and Domestication Signature.</title>
        <authorList>
            <person name="Shen L.-Y."/>
            <person name="Luo H."/>
            <person name="Wang X.-L."/>
            <person name="Wang X.-M."/>
            <person name="Qiu X.-J."/>
            <person name="Liu H."/>
            <person name="Zhou S.-S."/>
            <person name="Jia K.-H."/>
            <person name="Nie S."/>
            <person name="Bao Y.-T."/>
            <person name="Zhang R.-G."/>
            <person name="Yun Q.-Z."/>
            <person name="Chai Y.-H."/>
            <person name="Lu J.-Y."/>
            <person name="Li Y."/>
            <person name="Zhao S.-W."/>
            <person name="Mao J.-F."/>
            <person name="Jia S.-G."/>
            <person name="Mao Y.-M."/>
        </authorList>
    </citation>
    <scope>NUCLEOTIDE SEQUENCE</scope>
    <source>
        <strain evidence="3">AT0</strain>
        <tissue evidence="3">Leaf</tissue>
    </source>
</reference>
<dbReference type="InterPro" id="IPR013500">
    <property type="entry name" value="TopoI_cat_euk"/>
</dbReference>
<dbReference type="GO" id="GO:0003677">
    <property type="term" value="F:DNA binding"/>
    <property type="evidence" value="ECO:0007669"/>
    <property type="project" value="UniProtKB-UniRule"/>
</dbReference>
<name>A0A978U8M0_ZIZJJ</name>
<keyword evidence="1" id="KW-0238">DNA-binding</keyword>
<dbReference type="GO" id="GO:0005730">
    <property type="term" value="C:nucleolus"/>
    <property type="evidence" value="ECO:0007669"/>
    <property type="project" value="TreeGrafter"/>
</dbReference>
<sequence length="297" mass="34303">MSSEEKKTLREKKLKQEEKYMWAVVDGEKKTLREEKLKQEEKCMWAVIDGVKEKILMIYCDAYIGVLHFSNLWNDPINSKEFKYMFLAASSSLKGQSDKKKYEKARMLKEYIKNIEAAYTKNFTSKDVTKRQIAVATYLIDKLALRAGNEKLSFTPIFCQSCLKFLVPLCSLGLQFAEGKQGSDDLFDKLDTGKLNAHLKELMPSLTAKVFHTYNASITLDDMLNRETQDGDITKRNYYEHANKKVAIICNHQHTISKSHNAQMSRLMEKLGELQMFNKSLLAKFAWALGVDPDFRF</sequence>
<dbReference type="InterPro" id="IPR051062">
    <property type="entry name" value="Topoisomerase_IB"/>
</dbReference>
<evidence type="ECO:0000313" key="3">
    <source>
        <dbReference type="EMBL" id="KAH7510811.1"/>
    </source>
</evidence>
<dbReference type="SMART" id="SM00435">
    <property type="entry name" value="TOPEUc"/>
    <property type="match status" value="1"/>
</dbReference>
<dbReference type="PROSITE" id="PS52038">
    <property type="entry name" value="TOPO_IB_2"/>
    <property type="match status" value="1"/>
</dbReference>
<evidence type="ECO:0000313" key="4">
    <source>
        <dbReference type="Proteomes" id="UP000813462"/>
    </source>
</evidence>
<dbReference type="Gene3D" id="3.90.15.10">
    <property type="entry name" value="Topoisomerase I, Chain A, domain 3"/>
    <property type="match status" value="2"/>
</dbReference>
<dbReference type="Proteomes" id="UP000813462">
    <property type="component" value="Unassembled WGS sequence"/>
</dbReference>
<dbReference type="InterPro" id="IPR014727">
    <property type="entry name" value="TopoI_cat_a/b-sub_euk"/>
</dbReference>
<feature type="domain" description="DNA topoisomerase I eukaryotic-type" evidence="2">
    <location>
        <begin position="51"/>
        <end position="292"/>
    </location>
</feature>
<comment type="caution">
    <text evidence="3">The sequence shown here is derived from an EMBL/GenBank/DDBJ whole genome shotgun (WGS) entry which is preliminary data.</text>
</comment>
<dbReference type="PANTHER" id="PTHR10290">
    <property type="entry name" value="DNA TOPOISOMERASE I"/>
    <property type="match status" value="1"/>
</dbReference>
<comment type="caution">
    <text evidence="1">Lacks conserved residue(s) required for the propagation of feature annotation.</text>
</comment>
<proteinExistence type="predicted"/>
<dbReference type="Gene3D" id="1.10.132.10">
    <property type="match status" value="1"/>
</dbReference>
<organism evidence="3 4">
    <name type="scientific">Ziziphus jujuba var. spinosa</name>
    <dbReference type="NCBI Taxonomy" id="714518"/>
    <lineage>
        <taxon>Eukaryota</taxon>
        <taxon>Viridiplantae</taxon>
        <taxon>Streptophyta</taxon>
        <taxon>Embryophyta</taxon>
        <taxon>Tracheophyta</taxon>
        <taxon>Spermatophyta</taxon>
        <taxon>Magnoliopsida</taxon>
        <taxon>eudicotyledons</taxon>
        <taxon>Gunneridae</taxon>
        <taxon>Pentapetalae</taxon>
        <taxon>rosids</taxon>
        <taxon>fabids</taxon>
        <taxon>Rosales</taxon>
        <taxon>Rhamnaceae</taxon>
        <taxon>Paliureae</taxon>
        <taxon>Ziziphus</taxon>
    </lineage>
</organism>
<dbReference type="AlphaFoldDB" id="A0A978U8M0"/>
<dbReference type="EMBL" id="JAEACU010000329">
    <property type="protein sequence ID" value="KAH7510811.1"/>
    <property type="molecule type" value="Genomic_DNA"/>
</dbReference>
<dbReference type="Pfam" id="PF01028">
    <property type="entry name" value="Topoisom_I"/>
    <property type="match status" value="2"/>
</dbReference>
<dbReference type="GO" id="GO:0003917">
    <property type="term" value="F:DNA topoisomerase type I (single strand cut, ATP-independent) activity"/>
    <property type="evidence" value="ECO:0007669"/>
    <property type="project" value="InterPro"/>
</dbReference>
<gene>
    <name evidence="3" type="ORF">FEM48_ZijujUnG0085200</name>
</gene>
<dbReference type="InterPro" id="IPR014711">
    <property type="entry name" value="TopoI_cat_a-hlx-sub_euk"/>
</dbReference>
<accession>A0A978U8M0</accession>
<dbReference type="GO" id="GO:0006260">
    <property type="term" value="P:DNA replication"/>
    <property type="evidence" value="ECO:0007669"/>
    <property type="project" value="TreeGrafter"/>
</dbReference>
<dbReference type="GO" id="GO:0007059">
    <property type="term" value="P:chromosome segregation"/>
    <property type="evidence" value="ECO:0007669"/>
    <property type="project" value="TreeGrafter"/>
</dbReference>
<evidence type="ECO:0000256" key="1">
    <source>
        <dbReference type="PROSITE-ProRule" id="PRU01382"/>
    </source>
</evidence>
<dbReference type="SUPFAM" id="SSF56349">
    <property type="entry name" value="DNA breaking-rejoining enzymes"/>
    <property type="match status" value="1"/>
</dbReference>